<evidence type="ECO:0000313" key="2">
    <source>
        <dbReference type="Proteomes" id="UP001497516"/>
    </source>
</evidence>
<proteinExistence type="predicted"/>
<dbReference type="Proteomes" id="UP001497516">
    <property type="component" value="Chromosome 6"/>
</dbReference>
<reference evidence="1 2" key="1">
    <citation type="submission" date="2024-04" db="EMBL/GenBank/DDBJ databases">
        <authorList>
            <person name="Fracassetti M."/>
        </authorList>
    </citation>
    <scope>NUCLEOTIDE SEQUENCE [LARGE SCALE GENOMIC DNA]</scope>
</reference>
<gene>
    <name evidence="1" type="ORF">LTRI10_LOCUS35907</name>
</gene>
<evidence type="ECO:0000313" key="1">
    <source>
        <dbReference type="EMBL" id="CAL1395476.1"/>
    </source>
</evidence>
<keyword evidence="2" id="KW-1185">Reference proteome</keyword>
<protein>
    <submittedName>
        <fullName evidence="1">Uncharacterized protein</fullName>
    </submittedName>
</protein>
<accession>A0AAV2FB29</accession>
<dbReference type="EMBL" id="OZ034819">
    <property type="protein sequence ID" value="CAL1395476.1"/>
    <property type="molecule type" value="Genomic_DNA"/>
</dbReference>
<organism evidence="1 2">
    <name type="scientific">Linum trigynum</name>
    <dbReference type="NCBI Taxonomy" id="586398"/>
    <lineage>
        <taxon>Eukaryota</taxon>
        <taxon>Viridiplantae</taxon>
        <taxon>Streptophyta</taxon>
        <taxon>Embryophyta</taxon>
        <taxon>Tracheophyta</taxon>
        <taxon>Spermatophyta</taxon>
        <taxon>Magnoliopsida</taxon>
        <taxon>eudicotyledons</taxon>
        <taxon>Gunneridae</taxon>
        <taxon>Pentapetalae</taxon>
        <taxon>rosids</taxon>
        <taxon>fabids</taxon>
        <taxon>Malpighiales</taxon>
        <taxon>Linaceae</taxon>
        <taxon>Linum</taxon>
    </lineage>
</organism>
<name>A0AAV2FB29_9ROSI</name>
<dbReference type="AlphaFoldDB" id="A0AAV2FB29"/>
<sequence>MLVSKEIRIVFVDTGVRGLLDREIFWVCKGLTRRDFEGARELDGTGRRKKMVEATGWKGAGHPRERKKKMLVRRRGGSRWLELLCLFVFARGRRR</sequence>